<dbReference type="InterPro" id="IPR008391">
    <property type="entry name" value="AXE1_dom"/>
</dbReference>
<evidence type="ECO:0000313" key="3">
    <source>
        <dbReference type="Proteomes" id="UP001214250"/>
    </source>
</evidence>
<evidence type="ECO:0000313" key="2">
    <source>
        <dbReference type="EMBL" id="WDE95297.1"/>
    </source>
</evidence>
<dbReference type="RefSeq" id="WP_274148731.1">
    <property type="nucleotide sequence ID" value="NZ_CP117811.1"/>
</dbReference>
<reference evidence="2 3" key="1">
    <citation type="submission" date="2023-02" db="EMBL/GenBank/DDBJ databases">
        <title>Genome sequence of Lentisphaera profundi SAORIC-696.</title>
        <authorList>
            <person name="Kim e."/>
            <person name="Cho J.-C."/>
            <person name="Choi A."/>
            <person name="Kang I."/>
        </authorList>
    </citation>
    <scope>NUCLEOTIDE SEQUENCE [LARGE SCALE GENOMIC DNA]</scope>
    <source>
        <strain evidence="2 3">SAORIC-696</strain>
    </source>
</reference>
<proteinExistence type="predicted"/>
<dbReference type="PANTHER" id="PTHR40111:SF1">
    <property type="entry name" value="CEPHALOSPORIN-C DEACETYLASE"/>
    <property type="match status" value="1"/>
</dbReference>
<evidence type="ECO:0000259" key="1">
    <source>
        <dbReference type="Pfam" id="PF05448"/>
    </source>
</evidence>
<accession>A0ABY7VN51</accession>
<gene>
    <name evidence="2" type="ORF">PQO03_06130</name>
</gene>
<name>A0ABY7VN51_9BACT</name>
<sequence>MNLNLASPHGTKCSPPVNPVISFFSPHSSDFHFDNDFDLLWQSNLKSVSSTWTLHRNGFSTPFKEGKADANLSNRYSTRIDTSELFPGFYDLKISVDLGNGKFETSSTTFAYKADEMFLYDSKPADFQEFWQKAKEEIDQVNLDARYESQLETFDEQAINTYNLAHSALPESYDPDGITHPTVDSQKVSFAGPDNGRVYGWLAKPQGEGPFPAMLILPGAGIAARPRPLEHARHGYLSLDIQIHGQDCCTDNYPQIDGYGKNEDFSAPKNFYYYKVHQRVLQALNYLDQRPDVDSSKIVVVGGSQGGRLSTVAASIDKRVAATIPCITHNGNHPYFTHAWKSNEAKNHGMDSETFDYDKSEENLCLAYYDVMNFSADIECPVLMNMGITDPVSWASHVYAVYKNLNCQKQIITLPNLAHDWCAEFDRRAWIWLKETLGEK</sequence>
<dbReference type="Gene3D" id="3.40.50.1820">
    <property type="entry name" value="alpha/beta hydrolase"/>
    <property type="match status" value="1"/>
</dbReference>
<dbReference type="SUPFAM" id="SSF53474">
    <property type="entry name" value="alpha/beta-Hydrolases"/>
    <property type="match status" value="1"/>
</dbReference>
<keyword evidence="3" id="KW-1185">Reference proteome</keyword>
<dbReference type="InterPro" id="IPR039069">
    <property type="entry name" value="CE7"/>
</dbReference>
<feature type="domain" description="Acetyl xylan esterase" evidence="1">
    <location>
        <begin position="174"/>
        <end position="434"/>
    </location>
</feature>
<dbReference type="Proteomes" id="UP001214250">
    <property type="component" value="Chromosome 1"/>
</dbReference>
<dbReference type="InterPro" id="IPR029058">
    <property type="entry name" value="AB_hydrolase_fold"/>
</dbReference>
<organism evidence="2 3">
    <name type="scientific">Lentisphaera profundi</name>
    <dbReference type="NCBI Taxonomy" id="1658616"/>
    <lineage>
        <taxon>Bacteria</taxon>
        <taxon>Pseudomonadati</taxon>
        <taxon>Lentisphaerota</taxon>
        <taxon>Lentisphaeria</taxon>
        <taxon>Lentisphaerales</taxon>
        <taxon>Lentisphaeraceae</taxon>
        <taxon>Lentisphaera</taxon>
    </lineage>
</organism>
<protein>
    <submittedName>
        <fullName evidence="2">Acetylxylan esterase</fullName>
    </submittedName>
</protein>
<dbReference type="Pfam" id="PF05448">
    <property type="entry name" value="AXE1"/>
    <property type="match status" value="1"/>
</dbReference>
<dbReference type="PANTHER" id="PTHR40111">
    <property type="entry name" value="CEPHALOSPORIN-C DEACETYLASE"/>
    <property type="match status" value="1"/>
</dbReference>
<dbReference type="EMBL" id="CP117811">
    <property type="protein sequence ID" value="WDE95297.1"/>
    <property type="molecule type" value="Genomic_DNA"/>
</dbReference>